<protein>
    <submittedName>
        <fullName evidence="3">Uncharacterized protein</fullName>
    </submittedName>
</protein>
<feature type="transmembrane region" description="Helical" evidence="1">
    <location>
        <begin position="78"/>
        <end position="101"/>
    </location>
</feature>
<dbReference type="Proteomes" id="UP000198287">
    <property type="component" value="Unassembled WGS sequence"/>
</dbReference>
<evidence type="ECO:0000313" key="3">
    <source>
        <dbReference type="EMBL" id="OXA55934.1"/>
    </source>
</evidence>
<keyword evidence="4" id="KW-1185">Reference proteome</keyword>
<keyword evidence="1" id="KW-0812">Transmembrane</keyword>
<comment type="caution">
    <text evidence="3">The sequence shown here is derived from an EMBL/GenBank/DDBJ whole genome shotgun (WGS) entry which is preliminary data.</text>
</comment>
<keyword evidence="2" id="KW-0732">Signal</keyword>
<gene>
    <name evidence="3" type="ORF">Fcan01_10003</name>
</gene>
<reference evidence="3 4" key="1">
    <citation type="submission" date="2015-12" db="EMBL/GenBank/DDBJ databases">
        <title>The genome of Folsomia candida.</title>
        <authorList>
            <person name="Faddeeva A."/>
            <person name="Derks M.F."/>
            <person name="Anvar Y."/>
            <person name="Smit S."/>
            <person name="Van Straalen N."/>
            <person name="Roelofs D."/>
        </authorList>
    </citation>
    <scope>NUCLEOTIDE SEQUENCE [LARGE SCALE GENOMIC DNA]</scope>
    <source>
        <strain evidence="3 4">VU population</strain>
        <tissue evidence="3">Whole body</tissue>
    </source>
</reference>
<name>A0A226EFV8_FOLCA</name>
<feature type="signal peptide" evidence="2">
    <location>
        <begin position="1"/>
        <end position="31"/>
    </location>
</feature>
<accession>A0A226EFV8</accession>
<sequence length="119" mass="12601">MACSTISKMVSRPSLVLLGLVLLAMAVSISGNPIPDSESVGENIKDSVNSAKNFIDRAQNTFTGKDVKKEEKLTPLEIGAIVAAAVILLLVLPCCIGYCLCECVKELICCICCCGCCRD</sequence>
<evidence type="ECO:0000313" key="4">
    <source>
        <dbReference type="Proteomes" id="UP000198287"/>
    </source>
</evidence>
<dbReference type="EMBL" id="LNIX01000004">
    <property type="protein sequence ID" value="OXA55934.1"/>
    <property type="molecule type" value="Genomic_DNA"/>
</dbReference>
<feature type="chain" id="PRO_5012601388" evidence="2">
    <location>
        <begin position="32"/>
        <end position="119"/>
    </location>
</feature>
<evidence type="ECO:0000256" key="2">
    <source>
        <dbReference type="SAM" id="SignalP"/>
    </source>
</evidence>
<proteinExistence type="predicted"/>
<keyword evidence="1" id="KW-0472">Membrane</keyword>
<evidence type="ECO:0000256" key="1">
    <source>
        <dbReference type="SAM" id="Phobius"/>
    </source>
</evidence>
<dbReference type="OMA" id="CLCECVK"/>
<organism evidence="3 4">
    <name type="scientific">Folsomia candida</name>
    <name type="common">Springtail</name>
    <dbReference type="NCBI Taxonomy" id="158441"/>
    <lineage>
        <taxon>Eukaryota</taxon>
        <taxon>Metazoa</taxon>
        <taxon>Ecdysozoa</taxon>
        <taxon>Arthropoda</taxon>
        <taxon>Hexapoda</taxon>
        <taxon>Collembola</taxon>
        <taxon>Entomobryomorpha</taxon>
        <taxon>Isotomoidea</taxon>
        <taxon>Isotomidae</taxon>
        <taxon>Proisotominae</taxon>
        <taxon>Folsomia</taxon>
    </lineage>
</organism>
<keyword evidence="1" id="KW-1133">Transmembrane helix</keyword>
<dbReference type="AlphaFoldDB" id="A0A226EFV8"/>